<dbReference type="GO" id="GO:0005758">
    <property type="term" value="C:mitochondrial intermembrane space"/>
    <property type="evidence" value="ECO:0007669"/>
    <property type="project" value="UniProtKB-SubCell"/>
</dbReference>
<comment type="cofactor">
    <cofactor evidence="1 9">
        <name>FAD</name>
        <dbReference type="ChEBI" id="CHEBI:57692"/>
    </cofactor>
</comment>
<evidence type="ECO:0000256" key="9">
    <source>
        <dbReference type="RuleBase" id="RU371123"/>
    </source>
</evidence>
<dbReference type="SUPFAM" id="SSF69000">
    <property type="entry name" value="FAD-dependent thiol oxidase"/>
    <property type="match status" value="1"/>
</dbReference>
<evidence type="ECO:0000256" key="1">
    <source>
        <dbReference type="ARBA" id="ARBA00001974"/>
    </source>
</evidence>
<dbReference type="InterPro" id="IPR017905">
    <property type="entry name" value="ERV/ALR_sulphydryl_oxidase"/>
</dbReference>
<dbReference type="AlphaFoldDB" id="A0AAN9GM18"/>
<feature type="domain" description="ERV/ALR sulfhydryl oxidase" evidence="11">
    <location>
        <begin position="54"/>
        <end position="154"/>
    </location>
</feature>
<dbReference type="InterPro" id="IPR039799">
    <property type="entry name" value="ALR/ERV"/>
</dbReference>
<comment type="catalytic activity">
    <reaction evidence="8 9">
        <text>2 R'C(R)SH + O2 = R'C(R)S-S(R)CR' + H2O2</text>
        <dbReference type="Rhea" id="RHEA:17357"/>
        <dbReference type="ChEBI" id="CHEBI:15379"/>
        <dbReference type="ChEBI" id="CHEBI:16240"/>
        <dbReference type="ChEBI" id="CHEBI:16520"/>
        <dbReference type="ChEBI" id="CHEBI:17412"/>
        <dbReference type="EC" id="1.8.3.2"/>
    </reaction>
</comment>
<keyword evidence="13" id="KW-1185">Reference proteome</keyword>
<dbReference type="EC" id="1.8.3.2" evidence="9"/>
<evidence type="ECO:0000256" key="4">
    <source>
        <dbReference type="ARBA" id="ARBA00022827"/>
    </source>
</evidence>
<keyword evidence="7" id="KW-1015">Disulfide bond</keyword>
<dbReference type="Pfam" id="PF04777">
    <property type="entry name" value="Evr1_Alr"/>
    <property type="match status" value="1"/>
</dbReference>
<evidence type="ECO:0000313" key="13">
    <source>
        <dbReference type="Proteomes" id="UP001374579"/>
    </source>
</evidence>
<dbReference type="Gene3D" id="1.20.120.310">
    <property type="entry name" value="ERV/ALR sulfhydryl oxidase domain"/>
    <property type="match status" value="1"/>
</dbReference>
<evidence type="ECO:0000259" key="11">
    <source>
        <dbReference type="PROSITE" id="PS51324"/>
    </source>
</evidence>
<evidence type="ECO:0000256" key="10">
    <source>
        <dbReference type="SAM" id="MobiDB-lite"/>
    </source>
</evidence>
<comment type="caution">
    <text evidence="12">The sequence shown here is derived from an EMBL/GenBank/DDBJ whole genome shotgun (WGS) entry which is preliminary data.</text>
</comment>
<evidence type="ECO:0000313" key="12">
    <source>
        <dbReference type="EMBL" id="KAK7113179.1"/>
    </source>
</evidence>
<evidence type="ECO:0000256" key="7">
    <source>
        <dbReference type="ARBA" id="ARBA00023157"/>
    </source>
</evidence>
<name>A0AAN9GM18_9CAEN</name>
<keyword evidence="5 9" id="KW-0560">Oxidoreductase</keyword>
<feature type="region of interest" description="Disordered" evidence="10">
    <location>
        <begin position="1"/>
        <end position="21"/>
    </location>
</feature>
<dbReference type="GO" id="GO:0050660">
    <property type="term" value="F:flavin adenine dinucleotide binding"/>
    <property type="evidence" value="ECO:0007669"/>
    <property type="project" value="TreeGrafter"/>
</dbReference>
<protein>
    <recommendedName>
        <fullName evidence="9">Sulfhydryl oxidase</fullName>
        <ecNumber evidence="9">1.8.3.2</ecNumber>
    </recommendedName>
</protein>
<keyword evidence="3 9" id="KW-0285">Flavoprotein</keyword>
<dbReference type="PROSITE" id="PS51324">
    <property type="entry name" value="ERV_ALR"/>
    <property type="match status" value="1"/>
</dbReference>
<keyword evidence="4 9" id="KW-0274">FAD</keyword>
<evidence type="ECO:0000256" key="2">
    <source>
        <dbReference type="ARBA" id="ARBA00004569"/>
    </source>
</evidence>
<feature type="compositionally biased region" description="Low complexity" evidence="10">
    <location>
        <begin position="7"/>
        <end position="21"/>
    </location>
</feature>
<organism evidence="12 13">
    <name type="scientific">Littorina saxatilis</name>
    <dbReference type="NCBI Taxonomy" id="31220"/>
    <lineage>
        <taxon>Eukaryota</taxon>
        <taxon>Metazoa</taxon>
        <taxon>Spiralia</taxon>
        <taxon>Lophotrochozoa</taxon>
        <taxon>Mollusca</taxon>
        <taxon>Gastropoda</taxon>
        <taxon>Caenogastropoda</taxon>
        <taxon>Littorinimorpha</taxon>
        <taxon>Littorinoidea</taxon>
        <taxon>Littorinidae</taxon>
        <taxon>Littorina</taxon>
    </lineage>
</organism>
<proteinExistence type="predicted"/>
<dbReference type="InterPro" id="IPR036774">
    <property type="entry name" value="ERV/ALR_sulphydryl_oxid_sf"/>
</dbReference>
<evidence type="ECO:0000256" key="8">
    <source>
        <dbReference type="ARBA" id="ARBA00048864"/>
    </source>
</evidence>
<reference evidence="12 13" key="1">
    <citation type="submission" date="2024-02" db="EMBL/GenBank/DDBJ databases">
        <title>Chromosome-scale genome assembly of the rough periwinkle Littorina saxatilis.</title>
        <authorList>
            <person name="De Jode A."/>
            <person name="Faria R."/>
            <person name="Formenti G."/>
            <person name="Sims Y."/>
            <person name="Smith T.P."/>
            <person name="Tracey A."/>
            <person name="Wood J.M.D."/>
            <person name="Zagrodzka Z.B."/>
            <person name="Johannesson K."/>
            <person name="Butlin R.K."/>
            <person name="Leder E.H."/>
        </authorList>
    </citation>
    <scope>NUCLEOTIDE SEQUENCE [LARGE SCALE GENOMIC DNA]</scope>
    <source>
        <strain evidence="12">Snail1</strain>
        <tissue evidence="12">Muscle</tissue>
    </source>
</reference>
<gene>
    <name evidence="12" type="ORF">V1264_012517</name>
</gene>
<comment type="subcellular location">
    <subcellularLocation>
        <location evidence="2">Mitochondrion intermembrane space</location>
    </subcellularLocation>
</comment>
<evidence type="ECO:0000256" key="6">
    <source>
        <dbReference type="ARBA" id="ARBA00023128"/>
    </source>
</evidence>
<evidence type="ECO:0000256" key="3">
    <source>
        <dbReference type="ARBA" id="ARBA00022630"/>
    </source>
</evidence>
<dbReference type="EMBL" id="JBAMIC010000002">
    <property type="protein sequence ID" value="KAK7113179.1"/>
    <property type="molecule type" value="Genomic_DNA"/>
</dbReference>
<evidence type="ECO:0000256" key="5">
    <source>
        <dbReference type="ARBA" id="ARBA00023002"/>
    </source>
</evidence>
<dbReference type="FunFam" id="1.20.120.310:FF:000003">
    <property type="entry name" value="Sulfhydryl oxidase"/>
    <property type="match status" value="1"/>
</dbReference>
<sequence length="164" mass="18773">MAAPTEHGSGAHPSGHGHSSAKPCRACTDFKTWMHIQGKPVKERPVDISTQSECPLDTEQLGRRTWSFLHTMAAYFPDRPTTRQQSEMSQFITLFSRFYPCDHCAADLREDLKTDQPDTSSQHGLSQWFCRLHNKVNKKLGKKEFDCSKVNERWRDGWKDGSCD</sequence>
<dbReference type="PANTHER" id="PTHR12645:SF0">
    <property type="entry name" value="FAD-LINKED SULFHYDRYL OXIDASE ALR"/>
    <property type="match status" value="1"/>
</dbReference>
<dbReference type="PANTHER" id="PTHR12645">
    <property type="entry name" value="ALR/ERV"/>
    <property type="match status" value="1"/>
</dbReference>
<dbReference type="Proteomes" id="UP001374579">
    <property type="component" value="Unassembled WGS sequence"/>
</dbReference>
<keyword evidence="6" id="KW-0496">Mitochondrion</keyword>
<dbReference type="GO" id="GO:0016971">
    <property type="term" value="F:flavin-dependent sulfhydryl oxidase activity"/>
    <property type="evidence" value="ECO:0007669"/>
    <property type="project" value="InterPro"/>
</dbReference>
<accession>A0AAN9GM18</accession>